<dbReference type="SUPFAM" id="SSF46689">
    <property type="entry name" value="Homeodomain-like"/>
    <property type="match status" value="1"/>
</dbReference>
<comment type="caution">
    <text evidence="6">The sequence shown here is derived from an EMBL/GenBank/DDBJ whole genome shotgun (WGS) entry which is preliminary data.</text>
</comment>
<dbReference type="Pfam" id="PF00440">
    <property type="entry name" value="TetR_N"/>
    <property type="match status" value="1"/>
</dbReference>
<evidence type="ECO:0000256" key="2">
    <source>
        <dbReference type="ARBA" id="ARBA00023125"/>
    </source>
</evidence>
<dbReference type="InterPro" id="IPR050109">
    <property type="entry name" value="HTH-type_TetR-like_transc_reg"/>
</dbReference>
<feature type="DNA-binding region" description="H-T-H motif" evidence="4">
    <location>
        <begin position="32"/>
        <end position="51"/>
    </location>
</feature>
<reference evidence="6 7" key="1">
    <citation type="submission" date="2021-01" db="EMBL/GenBank/DDBJ databases">
        <title>Whole genome shotgun sequence of Planobispora longispora NBRC 13918.</title>
        <authorList>
            <person name="Komaki H."/>
            <person name="Tamura T."/>
        </authorList>
    </citation>
    <scope>NUCLEOTIDE SEQUENCE [LARGE SCALE GENOMIC DNA]</scope>
    <source>
        <strain evidence="6 7">NBRC 13918</strain>
    </source>
</reference>
<dbReference type="PANTHER" id="PTHR30055:SF238">
    <property type="entry name" value="MYCOFACTOCIN BIOSYNTHESIS TRANSCRIPTIONAL REGULATOR MFTR-RELATED"/>
    <property type="match status" value="1"/>
</dbReference>
<protein>
    <submittedName>
        <fullName evidence="6">Putative transcriptional regulator, TetR family protein</fullName>
    </submittedName>
</protein>
<evidence type="ECO:0000313" key="6">
    <source>
        <dbReference type="EMBL" id="GIH77038.1"/>
    </source>
</evidence>
<organism evidence="6 7">
    <name type="scientific">Planobispora longispora</name>
    <dbReference type="NCBI Taxonomy" id="28887"/>
    <lineage>
        <taxon>Bacteria</taxon>
        <taxon>Bacillati</taxon>
        <taxon>Actinomycetota</taxon>
        <taxon>Actinomycetes</taxon>
        <taxon>Streptosporangiales</taxon>
        <taxon>Streptosporangiaceae</taxon>
        <taxon>Planobispora</taxon>
    </lineage>
</organism>
<sequence length="197" mass="21562">MPRVGRPAKFGNDQILDAAAELAAEGGQAAVTVSAIAARLGAPSGSIYHRYASRDLLVAHLWIRAVRRFQEGYLEAVRRADPRAAVEAAVAHVIRWPAGRPAEARLLLLHRREDLLDSWPAELADDLRGLNEEVREALADLVRRYFGADVPDGPERMVFALVDIPYAAVRRHLLAGRRPPGSAERMAILAARAVLEA</sequence>
<dbReference type="GO" id="GO:0000976">
    <property type="term" value="F:transcription cis-regulatory region binding"/>
    <property type="evidence" value="ECO:0007669"/>
    <property type="project" value="TreeGrafter"/>
</dbReference>
<name>A0A8J3RRN9_9ACTN</name>
<evidence type="ECO:0000313" key="7">
    <source>
        <dbReference type="Proteomes" id="UP000616724"/>
    </source>
</evidence>
<feature type="domain" description="HTH tetR-type" evidence="5">
    <location>
        <begin position="9"/>
        <end position="69"/>
    </location>
</feature>
<keyword evidence="2 4" id="KW-0238">DNA-binding</keyword>
<dbReference type="InterPro" id="IPR001647">
    <property type="entry name" value="HTH_TetR"/>
</dbReference>
<dbReference type="InterPro" id="IPR009057">
    <property type="entry name" value="Homeodomain-like_sf"/>
</dbReference>
<dbReference type="InterPro" id="IPR036271">
    <property type="entry name" value="Tet_transcr_reg_TetR-rel_C_sf"/>
</dbReference>
<evidence type="ECO:0000256" key="4">
    <source>
        <dbReference type="PROSITE-ProRule" id="PRU00335"/>
    </source>
</evidence>
<dbReference type="Proteomes" id="UP000616724">
    <property type="component" value="Unassembled WGS sequence"/>
</dbReference>
<proteinExistence type="predicted"/>
<evidence type="ECO:0000256" key="3">
    <source>
        <dbReference type="ARBA" id="ARBA00023163"/>
    </source>
</evidence>
<keyword evidence="3" id="KW-0804">Transcription</keyword>
<dbReference type="GO" id="GO:0003700">
    <property type="term" value="F:DNA-binding transcription factor activity"/>
    <property type="evidence" value="ECO:0007669"/>
    <property type="project" value="TreeGrafter"/>
</dbReference>
<keyword evidence="1" id="KW-0805">Transcription regulation</keyword>
<dbReference type="AlphaFoldDB" id="A0A8J3RRN9"/>
<evidence type="ECO:0000256" key="1">
    <source>
        <dbReference type="ARBA" id="ARBA00023015"/>
    </source>
</evidence>
<dbReference type="PRINTS" id="PR00455">
    <property type="entry name" value="HTHTETR"/>
</dbReference>
<keyword evidence="7" id="KW-1185">Reference proteome</keyword>
<gene>
    <name evidence="6" type="ORF">Plo01_34670</name>
</gene>
<dbReference type="EMBL" id="BOOH01000023">
    <property type="protein sequence ID" value="GIH77038.1"/>
    <property type="molecule type" value="Genomic_DNA"/>
</dbReference>
<dbReference type="PROSITE" id="PS50977">
    <property type="entry name" value="HTH_TETR_2"/>
    <property type="match status" value="1"/>
</dbReference>
<dbReference type="PANTHER" id="PTHR30055">
    <property type="entry name" value="HTH-TYPE TRANSCRIPTIONAL REGULATOR RUTR"/>
    <property type="match status" value="1"/>
</dbReference>
<evidence type="ECO:0000259" key="5">
    <source>
        <dbReference type="PROSITE" id="PS50977"/>
    </source>
</evidence>
<accession>A0A8J3RRN9</accession>
<dbReference type="SUPFAM" id="SSF48498">
    <property type="entry name" value="Tetracyclin repressor-like, C-terminal domain"/>
    <property type="match status" value="1"/>
</dbReference>
<dbReference type="Gene3D" id="1.10.357.10">
    <property type="entry name" value="Tetracycline Repressor, domain 2"/>
    <property type="match status" value="1"/>
</dbReference>